<organism evidence="1 2">
    <name type="scientific">Citrus sinensis</name>
    <name type="common">Sweet orange</name>
    <name type="synonym">Citrus aurantium var. sinensis</name>
    <dbReference type="NCBI Taxonomy" id="2711"/>
    <lineage>
        <taxon>Eukaryota</taxon>
        <taxon>Viridiplantae</taxon>
        <taxon>Streptophyta</taxon>
        <taxon>Embryophyta</taxon>
        <taxon>Tracheophyta</taxon>
        <taxon>Spermatophyta</taxon>
        <taxon>Magnoliopsida</taxon>
        <taxon>eudicotyledons</taxon>
        <taxon>Gunneridae</taxon>
        <taxon>Pentapetalae</taxon>
        <taxon>rosids</taxon>
        <taxon>malvids</taxon>
        <taxon>Sapindales</taxon>
        <taxon>Rutaceae</taxon>
        <taxon>Aurantioideae</taxon>
        <taxon>Citrus</taxon>
    </lineage>
</organism>
<dbReference type="EMBL" id="CM039174">
    <property type="protein sequence ID" value="KAH9751512.1"/>
    <property type="molecule type" value="Genomic_DNA"/>
</dbReference>
<sequence length="404" mass="45804">MNFSPRIFNGGFRSGYGRGYSSGNNFNSNNFSALRNPPSIVKNGSTNLNGSQGTFNNNLGDRVCQIYLLKTMCQHKRPEIAFVMHKLSQYVTTPTLQHIMACKRQRSWKLTTFQVNNKLLIDDAHIYAKNSSSQRRVLERAKELINEAIADKLDLKLLKIDTSSTFRVADLGCSTGPNTFIAMQNIIEAIELKLFQASHKNPATVEFQVFFNDHPENNFNTLFKTLPHSRKYFAAGVPGFFQDRLFPNSTLHIVHSSFALHWISKIPEEIAGGKSLAWNKESIQGKRFVKEVAEAYSTQFKKDIESFLNARAQELVAGGLMSQTTFGIFFDVFGSCLMDMAKMGITSNEKIDSFNIPNHHPTPKELESIIKTNKYFTINASRFEKFQNPIDLFVLLKRTVDKLN</sequence>
<name>A0ACB8KAV3_CITSI</name>
<evidence type="ECO:0000313" key="2">
    <source>
        <dbReference type="Proteomes" id="UP000829398"/>
    </source>
</evidence>
<protein>
    <submittedName>
        <fullName evidence="1">S-adenosylmethionine-dependent methyltransferase</fullName>
    </submittedName>
</protein>
<keyword evidence="1" id="KW-0808">Transferase</keyword>
<accession>A0ACB8KAV3</accession>
<reference evidence="2" key="1">
    <citation type="journal article" date="2023" name="Hortic. Res.">
        <title>A chromosome-level phased genome enabling allele-level studies in sweet orange: a case study on citrus Huanglongbing tolerance.</title>
        <authorList>
            <person name="Wu B."/>
            <person name="Yu Q."/>
            <person name="Deng Z."/>
            <person name="Duan Y."/>
            <person name="Luo F."/>
            <person name="Gmitter F. Jr."/>
        </authorList>
    </citation>
    <scope>NUCLEOTIDE SEQUENCE [LARGE SCALE GENOMIC DNA]</scope>
    <source>
        <strain evidence="2">cv. Valencia</strain>
    </source>
</reference>
<gene>
    <name evidence="1" type="ORF">KPL71_014326</name>
</gene>
<dbReference type="Proteomes" id="UP000829398">
    <property type="component" value="Chromosome 5"/>
</dbReference>
<evidence type="ECO:0000313" key="1">
    <source>
        <dbReference type="EMBL" id="KAH9751512.1"/>
    </source>
</evidence>
<keyword evidence="1" id="KW-0489">Methyltransferase</keyword>
<proteinExistence type="predicted"/>
<comment type="caution">
    <text evidence="1">The sequence shown here is derived from an EMBL/GenBank/DDBJ whole genome shotgun (WGS) entry which is preliminary data.</text>
</comment>
<keyword evidence="2" id="KW-1185">Reference proteome</keyword>